<sequence length="1896" mass="201525">MLLARAGGTVTAPAEAALVGRAVAAVGRLGHRDPAVIVLHAQVSRAQPDPSAGRPRHDEREPGWWQRQLEAWRRRDPAAVEALREFLERAEARERQGNALRARVEPSPPPAPVPRQSAPAPATGPIINQRAHGDHINMTGTGDVFSYYIREFNVTSSGELWNGSSLAPIGALPEVRGRDELLRELLVEVRAPSGHPWVLHGLGGAGKSTVAMELARQAQAEGIDVYWVEALDIDRGMADVARRLGVDPTALLLGRATGLSLPEAIWGRLAAAERPWLLVFDNADDPNDPKGLGSPASGTGWFRASERGMVLATTRRADPAAWGPASVLRPVPILPAQDGGRILLDHAPEGGSEEQARALADRLGGLPLALLLAGRYLNDPRRRFRDFDAYREALDTQLSDLIDHAADLGRPEDERIARRRVTETWYLSTRLLEHSGFPEARRVLEVLAAFGAPHPIPQALVDLTRFDRVLDPPGQPLTQARIDRLIGELSLSGLVTPIERVPAELPEDGQAGQAPPAIAVHMLVAQVIAEQTPPGRAEPAWGVAVDAVDDYTNGDPEDPAEWPQWRPVPPIHDALLARWNAGGYAVDERLSTLMGVGAATARFLGESGNGQAAIALLGRADELLEERGEQTDDLQAGLRIAWALIVLDGGATADEVRACRELLDGVTEVLGDTDLTLQLRVKVAQASALNGMDAEAEADWRTLVRLAEMSPSAEAEVGLTARLGLATALTVGDDPQRGIDALEALLTEQIDRKGADSGAVRAVRYTLGLLLCDTGQGERGLELLHAVLDDERRLLGPDHPDALTTEVAIETASARLHGADADRLRPLLNRIERTLGSEHQHTNLVRLQLVGALNERGDMAAAAAELPALQRSLSGVLPGNPLGVLGAMASLSSPDGPFTEHAERLGAAIDRAGWEANPDHPMRAMLDIVMAGFGAVEEAEAVERRLRELLEKERRLVGPRAPLVMQAWSALISLLSARRDPSARDECRRFLDTFGADHGLEHPVLRAIRYQYALVLAQNGRAAQAVGHALAVFAWEAEHLGPAANDTLVTRRALVQQFVDARDYPAALGHNRQLIAALRDSGRDDPADVLKLRAHATELRRFTGERDATGTGADLRALAGEAAAALGAGHEVTLDIRSQAAHLREIAGEPGAEAELHGVLLDQVAALGPESAEADTTRLRLARMRLRAGDHDGAAQVAGELFAGLAARHGVDSAEAADSGTIRMLALHGAARLGELTRAYRDGDGELTAAGIRALSTHVTWLYRLDRLTAARAAGEVAEAEAAAAVATAGPGGPPDLPGVLGALRWQLAIVLQRLGDLVGAERFCRGFLTAGNGAAPAWARHALGAVLVDQGRGDEARAALEALERDLMASADPADAGMLPATRDLMAHAAQAAGNFAGARAAYSAMLAASLERPGAGDEDATPGDYGPAGLRFRLGQVHRTAFDLDPARRELETVLAEQLRQFGPRHPASLGTRAALAELLLAELRDPEAAAELAGILADWSINGTVFGFGLWHALVLRAAAEARAGDLDAARRTLDEVRAAALPEIGDMHPLMLQLDRQRAYVTAMAGSPRDAEALLLEVVGRARATGGGSSAGAVETAMHLAAVRLDGGDAAPARREAEEAREWLRIRFGAGHPLTLFAAVTAAAAARRLGDLDAAERELRDVLMHLSGGRPTRTDLGAAARLNLALVRRARGVPGAQAEVDAALAEKRARWGTDHPETRLAERQAALNPDESRVAEANEPNGASMFEGVDIAGVATSAATSAITAMALDTWGWAKQQLARLLGGGDPEAERRTEDALERSRARILDAAPGRELDLESGKLAGNFEARLEDRPALVAALRELVADLDRRNAAGTAVTVVNQHVVNSGDGVLNNTGTGNITSTVTNWADRPPRG</sequence>
<comment type="caution">
    <text evidence="3">The sequence shown here is derived from an EMBL/GenBank/DDBJ whole genome shotgun (WGS) entry which is preliminary data.</text>
</comment>
<evidence type="ECO:0000256" key="1">
    <source>
        <dbReference type="SAM" id="MobiDB-lite"/>
    </source>
</evidence>
<dbReference type="Gene3D" id="1.25.40.10">
    <property type="entry name" value="Tetratricopeptide repeat domain"/>
    <property type="match status" value="4"/>
</dbReference>
<dbReference type="InterPro" id="IPR053137">
    <property type="entry name" value="NLR-like"/>
</dbReference>
<organism evidence="3 4">
    <name type="scientific">Dactylosporangium darangshiense</name>
    <dbReference type="NCBI Taxonomy" id="579108"/>
    <lineage>
        <taxon>Bacteria</taxon>
        <taxon>Bacillati</taxon>
        <taxon>Actinomycetota</taxon>
        <taxon>Actinomycetes</taxon>
        <taxon>Micromonosporales</taxon>
        <taxon>Micromonosporaceae</taxon>
        <taxon>Dactylosporangium</taxon>
    </lineage>
</organism>
<name>A0ABP8DL15_9ACTN</name>
<dbReference type="InterPro" id="IPR027417">
    <property type="entry name" value="P-loop_NTPase"/>
</dbReference>
<proteinExistence type="predicted"/>
<protein>
    <recommendedName>
        <fullName evidence="2">AAA+ ATPase domain-containing protein</fullName>
    </recommendedName>
</protein>
<dbReference type="Gene3D" id="3.40.50.300">
    <property type="entry name" value="P-loop containing nucleotide triphosphate hydrolases"/>
    <property type="match status" value="1"/>
</dbReference>
<dbReference type="Proteomes" id="UP001500620">
    <property type="component" value="Unassembled WGS sequence"/>
</dbReference>
<dbReference type="PANTHER" id="PTHR46082">
    <property type="entry name" value="ATP/GTP-BINDING PROTEIN-RELATED"/>
    <property type="match status" value="1"/>
</dbReference>
<keyword evidence="4" id="KW-1185">Reference proteome</keyword>
<dbReference type="RefSeq" id="WP_345135489.1">
    <property type="nucleotide sequence ID" value="NZ_BAABAT010000031.1"/>
</dbReference>
<dbReference type="SMART" id="SM00382">
    <property type="entry name" value="AAA"/>
    <property type="match status" value="1"/>
</dbReference>
<accession>A0ABP8DL15</accession>
<dbReference type="EMBL" id="BAABAT010000031">
    <property type="protein sequence ID" value="GAA4258558.1"/>
    <property type="molecule type" value="Genomic_DNA"/>
</dbReference>
<gene>
    <name evidence="3" type="ORF">GCM10022255_079730</name>
</gene>
<feature type="domain" description="AAA+ ATPase" evidence="2">
    <location>
        <begin position="193"/>
        <end position="477"/>
    </location>
</feature>
<reference evidence="4" key="1">
    <citation type="journal article" date="2019" name="Int. J. Syst. Evol. Microbiol.">
        <title>The Global Catalogue of Microorganisms (GCM) 10K type strain sequencing project: providing services to taxonomists for standard genome sequencing and annotation.</title>
        <authorList>
            <consortium name="The Broad Institute Genomics Platform"/>
            <consortium name="The Broad Institute Genome Sequencing Center for Infectious Disease"/>
            <person name="Wu L."/>
            <person name="Ma J."/>
        </authorList>
    </citation>
    <scope>NUCLEOTIDE SEQUENCE [LARGE SCALE GENOMIC DNA]</scope>
    <source>
        <strain evidence="4">JCM 17441</strain>
    </source>
</reference>
<dbReference type="InterPro" id="IPR011990">
    <property type="entry name" value="TPR-like_helical_dom_sf"/>
</dbReference>
<evidence type="ECO:0000313" key="3">
    <source>
        <dbReference type="EMBL" id="GAA4258558.1"/>
    </source>
</evidence>
<evidence type="ECO:0000313" key="4">
    <source>
        <dbReference type="Proteomes" id="UP001500620"/>
    </source>
</evidence>
<dbReference type="SUPFAM" id="SSF52540">
    <property type="entry name" value="P-loop containing nucleoside triphosphate hydrolases"/>
    <property type="match status" value="1"/>
</dbReference>
<evidence type="ECO:0000259" key="2">
    <source>
        <dbReference type="SMART" id="SM00382"/>
    </source>
</evidence>
<feature type="region of interest" description="Disordered" evidence="1">
    <location>
        <begin position="97"/>
        <end position="121"/>
    </location>
</feature>
<dbReference type="InterPro" id="IPR003593">
    <property type="entry name" value="AAA+_ATPase"/>
</dbReference>
<dbReference type="PANTHER" id="PTHR46082:SF6">
    <property type="entry name" value="AAA+ ATPASE DOMAIN-CONTAINING PROTEIN-RELATED"/>
    <property type="match status" value="1"/>
</dbReference>